<dbReference type="InterPro" id="IPR013762">
    <property type="entry name" value="Integrase-like_cat_sf"/>
</dbReference>
<dbReference type="GO" id="GO:0003677">
    <property type="term" value="F:DNA binding"/>
    <property type="evidence" value="ECO:0007669"/>
    <property type="project" value="InterPro"/>
</dbReference>
<evidence type="ECO:0000313" key="5">
    <source>
        <dbReference type="Proteomes" id="UP000433101"/>
    </source>
</evidence>
<keyword evidence="5" id="KW-1185">Reference proteome</keyword>
<proteinExistence type="predicted"/>
<feature type="domain" description="Tyr recombinase" evidence="3">
    <location>
        <begin position="356"/>
        <end position="549"/>
    </location>
</feature>
<dbReference type="Gene3D" id="1.10.443.10">
    <property type="entry name" value="Intergrase catalytic core"/>
    <property type="match status" value="1"/>
</dbReference>
<dbReference type="InterPro" id="IPR002104">
    <property type="entry name" value="Integrase_catalytic"/>
</dbReference>
<dbReference type="Pfam" id="PF00589">
    <property type="entry name" value="Phage_integrase"/>
    <property type="match status" value="1"/>
</dbReference>
<reference evidence="4 5" key="1">
    <citation type="submission" date="2019-12" db="EMBL/GenBank/DDBJ databases">
        <authorList>
            <person name="Li M."/>
        </authorList>
    </citation>
    <scope>NUCLEOTIDE SEQUENCE [LARGE SCALE GENOMIC DNA]</scope>
    <source>
        <strain evidence="4 5">GBMRC 2046</strain>
    </source>
</reference>
<dbReference type="SUPFAM" id="SSF56349">
    <property type="entry name" value="DNA breaking-rejoining enzymes"/>
    <property type="match status" value="1"/>
</dbReference>
<organism evidence="4 5">
    <name type="scientific">Stappia sediminis</name>
    <dbReference type="NCBI Taxonomy" id="2692190"/>
    <lineage>
        <taxon>Bacteria</taxon>
        <taxon>Pseudomonadati</taxon>
        <taxon>Pseudomonadota</taxon>
        <taxon>Alphaproteobacteria</taxon>
        <taxon>Hyphomicrobiales</taxon>
        <taxon>Stappiaceae</taxon>
        <taxon>Stappia</taxon>
    </lineage>
</organism>
<dbReference type="GO" id="GO:0006310">
    <property type="term" value="P:DNA recombination"/>
    <property type="evidence" value="ECO:0007669"/>
    <property type="project" value="UniProtKB-KW"/>
</dbReference>
<dbReference type="AlphaFoldDB" id="A0A7X3S6F1"/>
<dbReference type="PROSITE" id="PS51898">
    <property type="entry name" value="TYR_RECOMBINASE"/>
    <property type="match status" value="1"/>
</dbReference>
<dbReference type="CDD" id="cd00397">
    <property type="entry name" value="DNA_BRE_C"/>
    <property type="match status" value="1"/>
</dbReference>
<dbReference type="Proteomes" id="UP000433101">
    <property type="component" value="Unassembled WGS sequence"/>
</dbReference>
<accession>A0A7X3S6F1</accession>
<evidence type="ECO:0000256" key="2">
    <source>
        <dbReference type="SAM" id="MobiDB-lite"/>
    </source>
</evidence>
<dbReference type="EMBL" id="WUMV01000001">
    <property type="protein sequence ID" value="MXN63870.1"/>
    <property type="molecule type" value="Genomic_DNA"/>
</dbReference>
<evidence type="ECO:0000256" key="1">
    <source>
        <dbReference type="ARBA" id="ARBA00023172"/>
    </source>
</evidence>
<gene>
    <name evidence="4" type="ORF">GR183_03050</name>
</gene>
<keyword evidence="1" id="KW-0233">DNA recombination</keyword>
<sequence length="579" mass="64407">MEKFVIGEPSFADLIARIEAERATLGSKAAHWTSSLRQMAGYLGRPPETIPARASAIAQQVRRLHPERLGVNAKTFANHRSNAAAALKWGLDLGVTTRRGAPLSPAWQGPWNGVEGFRDRSHLSPFLRYLSAAGVAPEEVRDAHLDAYAAYRAETSFDVFSASRRRSLVRAWNACVETVPGWPETRLAEPPIADRMSGPKDADFPDGLAADIEAYLEKMTRPHRGANGKRYRGWSDGTADLARRKIGAMVRMAVREGVPLSSLTGLDLLCQPDVVEKILDAYWHKDGDEPSVYTIDLAFFIVAVAHACEGLTPDEMERLKDLRDRLDECRPPKMTAKNMDVIRKVLGSDVWAEVAGLPDRLMAEARADLARSPVKAAVTAQMAVAIRLLTVAPARMANHVSGRIGHHLTRPDGPNAPYWLVFPFSEVKNNVPLEFPLSKETSALIDEYIHIFRPKLMRGANHDYLYPGEGRDRKDQKTLADQIALRIWKTIGLKITPHQFRHAAAAIILRGAPGNYELVRRILGHRNIQTTMNFYVGLETAEATRQYGELIEHGLRQRAGEQASGRARRRTLSNSRKGR</sequence>
<evidence type="ECO:0000259" key="3">
    <source>
        <dbReference type="PROSITE" id="PS51898"/>
    </source>
</evidence>
<dbReference type="GO" id="GO:0015074">
    <property type="term" value="P:DNA integration"/>
    <property type="evidence" value="ECO:0007669"/>
    <property type="project" value="InterPro"/>
</dbReference>
<evidence type="ECO:0000313" key="4">
    <source>
        <dbReference type="EMBL" id="MXN63870.1"/>
    </source>
</evidence>
<protein>
    <submittedName>
        <fullName evidence="4">Tyrosine-type recombinase/integrase</fullName>
    </submittedName>
</protein>
<name>A0A7X3S6F1_9HYPH</name>
<feature type="compositionally biased region" description="Basic residues" evidence="2">
    <location>
        <begin position="566"/>
        <end position="579"/>
    </location>
</feature>
<dbReference type="RefSeq" id="WP_160774090.1">
    <property type="nucleotide sequence ID" value="NZ_WUMV01000001.1"/>
</dbReference>
<comment type="caution">
    <text evidence="4">The sequence shown here is derived from an EMBL/GenBank/DDBJ whole genome shotgun (WGS) entry which is preliminary data.</text>
</comment>
<dbReference type="InterPro" id="IPR011010">
    <property type="entry name" value="DNA_brk_join_enz"/>
</dbReference>
<feature type="region of interest" description="Disordered" evidence="2">
    <location>
        <begin position="558"/>
        <end position="579"/>
    </location>
</feature>